<dbReference type="Gene3D" id="1.10.10.1130">
    <property type="entry name" value="Uncharacterised protein PF10982, DUF2789"/>
    <property type="match status" value="1"/>
</dbReference>
<dbReference type="InterPro" id="IPR021250">
    <property type="entry name" value="DUF2789"/>
</dbReference>
<dbReference type="EMBL" id="VCQT01000020">
    <property type="protein sequence ID" value="TMW13922.1"/>
    <property type="molecule type" value="Genomic_DNA"/>
</dbReference>
<sequence length="83" mass="9293">MDTVHARMTNLFLQLGLDASPRGIEDFIAGHDLPPEVNIVDAPFWNEGQRQLLRELLNSDAEWALVVDQLNESLHEQQGGGRS</sequence>
<proteinExistence type="predicted"/>
<dbReference type="RefSeq" id="WP_138771499.1">
    <property type="nucleotide sequence ID" value="NZ_JBHSSX010000006.1"/>
</dbReference>
<accession>A0ABY2XNB5</accession>
<organism evidence="1 2">
    <name type="scientific">Alloalcanivorax gelatiniphagus</name>
    <dbReference type="NCBI Taxonomy" id="1194167"/>
    <lineage>
        <taxon>Bacteria</taxon>
        <taxon>Pseudomonadati</taxon>
        <taxon>Pseudomonadota</taxon>
        <taxon>Gammaproteobacteria</taxon>
        <taxon>Oceanospirillales</taxon>
        <taxon>Alcanivoracaceae</taxon>
        <taxon>Alloalcanivorax</taxon>
    </lineage>
</organism>
<name>A0ABY2XNB5_9GAMM</name>
<comment type="caution">
    <text evidence="1">The sequence shown here is derived from an EMBL/GenBank/DDBJ whole genome shotgun (WGS) entry which is preliminary data.</text>
</comment>
<keyword evidence="2" id="KW-1185">Reference proteome</keyword>
<dbReference type="Pfam" id="PF10982">
    <property type="entry name" value="DUF2789"/>
    <property type="match status" value="1"/>
</dbReference>
<dbReference type="InterPro" id="IPR038086">
    <property type="entry name" value="DUF2789_sf"/>
</dbReference>
<gene>
    <name evidence="1" type="ORF">FGS76_04815</name>
</gene>
<evidence type="ECO:0000313" key="1">
    <source>
        <dbReference type="EMBL" id="TMW13922.1"/>
    </source>
</evidence>
<reference evidence="1 2" key="1">
    <citation type="submission" date="2019-05" db="EMBL/GenBank/DDBJ databases">
        <title>Genome of Alcanivorax gelatiniphagus, an oil degrading marine bacteria.</title>
        <authorList>
            <person name="Kwon K.K."/>
        </authorList>
    </citation>
    <scope>NUCLEOTIDE SEQUENCE [LARGE SCALE GENOMIC DNA]</scope>
    <source>
        <strain evidence="1 2">MEBiC 08158</strain>
    </source>
</reference>
<evidence type="ECO:0000313" key="2">
    <source>
        <dbReference type="Proteomes" id="UP000739180"/>
    </source>
</evidence>
<dbReference type="Proteomes" id="UP000739180">
    <property type="component" value="Unassembled WGS sequence"/>
</dbReference>
<protein>
    <submittedName>
        <fullName evidence="1">DUF2789 domain-containing protein</fullName>
    </submittedName>
</protein>